<evidence type="ECO:0000256" key="7">
    <source>
        <dbReference type="ARBA" id="ARBA00022801"/>
    </source>
</evidence>
<dbReference type="AlphaFoldDB" id="A0A2T7NGJ8"/>
<keyword evidence="15" id="KW-1185">Reference proteome</keyword>
<dbReference type="InterPro" id="IPR000594">
    <property type="entry name" value="ThiF_NAD_FAD-bd"/>
</dbReference>
<evidence type="ECO:0000256" key="10">
    <source>
        <dbReference type="ARBA" id="ARBA00023228"/>
    </source>
</evidence>
<dbReference type="GO" id="GO:0008641">
    <property type="term" value="F:ubiquitin-like modifier activating enzyme activity"/>
    <property type="evidence" value="ECO:0007669"/>
    <property type="project" value="InterPro"/>
</dbReference>
<protein>
    <recommendedName>
        <fullName evidence="4">phosphatidylinositol-4,5-bisphosphate 4-phosphatase</fullName>
        <ecNumber evidence="4">3.1.3.78</ecNumber>
    </recommendedName>
</protein>
<dbReference type="OrthoDB" id="9939933at2759"/>
<evidence type="ECO:0000313" key="15">
    <source>
        <dbReference type="Proteomes" id="UP000245119"/>
    </source>
</evidence>
<dbReference type="FunFam" id="3.40.50.720:FF:000187">
    <property type="entry name" value="NEDD8-activating enzyme E1 regulatory subunit"/>
    <property type="match status" value="1"/>
</dbReference>
<keyword evidence="8 12" id="KW-1133">Transmembrane helix</keyword>
<dbReference type="Pfam" id="PF00899">
    <property type="entry name" value="ThiF"/>
    <property type="match status" value="1"/>
</dbReference>
<keyword evidence="10" id="KW-0458">Lysosome</keyword>
<organism evidence="14 15">
    <name type="scientific">Pomacea canaliculata</name>
    <name type="common">Golden apple snail</name>
    <dbReference type="NCBI Taxonomy" id="400727"/>
    <lineage>
        <taxon>Eukaryota</taxon>
        <taxon>Metazoa</taxon>
        <taxon>Spiralia</taxon>
        <taxon>Lophotrochozoa</taxon>
        <taxon>Mollusca</taxon>
        <taxon>Gastropoda</taxon>
        <taxon>Caenogastropoda</taxon>
        <taxon>Architaenioglossa</taxon>
        <taxon>Ampullarioidea</taxon>
        <taxon>Ampullariidae</taxon>
        <taxon>Pomacea</taxon>
    </lineage>
</organism>
<feature type="region of interest" description="Disordered" evidence="11">
    <location>
        <begin position="1"/>
        <end position="54"/>
    </location>
</feature>
<proteinExistence type="predicted"/>
<feature type="compositionally biased region" description="Low complexity" evidence="11">
    <location>
        <begin position="25"/>
        <end position="42"/>
    </location>
</feature>
<evidence type="ECO:0000256" key="5">
    <source>
        <dbReference type="ARBA" id="ARBA00022692"/>
    </source>
</evidence>
<evidence type="ECO:0000256" key="2">
    <source>
        <dbReference type="ARBA" id="ARBA00004107"/>
    </source>
</evidence>
<comment type="caution">
    <text evidence="14">The sequence shown here is derived from an EMBL/GenBank/DDBJ whole genome shotgun (WGS) entry which is preliminary data.</text>
</comment>
<dbReference type="GO" id="GO:0034597">
    <property type="term" value="F:phosphatidylinositol-4,5-bisphosphate 4-phosphatase activity"/>
    <property type="evidence" value="ECO:0007669"/>
    <property type="project" value="UniProtKB-EC"/>
</dbReference>
<dbReference type="PANTHER" id="PTHR21014:SF6">
    <property type="entry name" value="PHOSPHATIDYLINOSITOL-4,5-BISPHOSPHATE 4-PHOSPHATASE"/>
    <property type="match status" value="1"/>
</dbReference>
<dbReference type="InterPro" id="IPR019178">
    <property type="entry name" value="PtdIns-P2-Ptase"/>
</dbReference>
<dbReference type="GO" id="GO:0005765">
    <property type="term" value="C:lysosomal membrane"/>
    <property type="evidence" value="ECO:0007669"/>
    <property type="project" value="UniProtKB-SubCell"/>
</dbReference>
<evidence type="ECO:0000256" key="3">
    <source>
        <dbReference type="ARBA" id="ARBA00004155"/>
    </source>
</evidence>
<evidence type="ECO:0000256" key="4">
    <source>
        <dbReference type="ARBA" id="ARBA00012936"/>
    </source>
</evidence>
<evidence type="ECO:0000256" key="11">
    <source>
        <dbReference type="SAM" id="MobiDB-lite"/>
    </source>
</evidence>
<dbReference type="Gene3D" id="3.40.50.720">
    <property type="entry name" value="NAD(P)-binding Rossmann-like Domain"/>
    <property type="match status" value="2"/>
</dbReference>
<dbReference type="GO" id="GO:0031902">
    <property type="term" value="C:late endosome membrane"/>
    <property type="evidence" value="ECO:0007669"/>
    <property type="project" value="UniProtKB-SubCell"/>
</dbReference>
<evidence type="ECO:0000256" key="6">
    <source>
        <dbReference type="ARBA" id="ARBA00022753"/>
    </source>
</evidence>
<dbReference type="Proteomes" id="UP000245119">
    <property type="component" value="Linkage Group LG12"/>
</dbReference>
<reference evidence="14 15" key="1">
    <citation type="submission" date="2018-04" db="EMBL/GenBank/DDBJ databases">
        <title>The genome of golden apple snail Pomacea canaliculata provides insight into stress tolerance and invasive adaptation.</title>
        <authorList>
            <person name="Liu C."/>
            <person name="Liu B."/>
            <person name="Ren Y."/>
            <person name="Zhang Y."/>
            <person name="Wang H."/>
            <person name="Li S."/>
            <person name="Jiang F."/>
            <person name="Yin L."/>
            <person name="Zhang G."/>
            <person name="Qian W."/>
            <person name="Fan W."/>
        </authorList>
    </citation>
    <scope>NUCLEOTIDE SEQUENCE [LARGE SCALE GENOMIC DNA]</scope>
    <source>
        <strain evidence="14">SZHN2017</strain>
        <tissue evidence="14">Muscle</tissue>
    </source>
</reference>
<dbReference type="GO" id="GO:0005886">
    <property type="term" value="C:plasma membrane"/>
    <property type="evidence" value="ECO:0007669"/>
    <property type="project" value="TreeGrafter"/>
</dbReference>
<comment type="catalytic activity">
    <reaction evidence="1">
        <text>a 1,2-diacyl-sn-glycero-3-phospho-(1D-myo-inositol-4,5-bisphosphate) + H2O = a 1,2-diacyl-sn-glycero-3-phospho-(1D-myo-inositol-5-phosphate) + phosphate</text>
        <dbReference type="Rhea" id="RHEA:25674"/>
        <dbReference type="ChEBI" id="CHEBI:15377"/>
        <dbReference type="ChEBI" id="CHEBI:43474"/>
        <dbReference type="ChEBI" id="CHEBI:57795"/>
        <dbReference type="ChEBI" id="CHEBI:58456"/>
        <dbReference type="EC" id="3.1.3.78"/>
    </reaction>
</comment>
<dbReference type="InterPro" id="IPR035985">
    <property type="entry name" value="Ubiquitin-activating_enz"/>
</dbReference>
<dbReference type="STRING" id="400727.A0A2T7NGJ8"/>
<dbReference type="CDD" id="cd01493">
    <property type="entry name" value="APPBP1_RUB"/>
    <property type="match status" value="1"/>
</dbReference>
<dbReference type="PANTHER" id="PTHR21014">
    <property type="entry name" value="PHOSPHATIDYLINOSITOL-4,5-BISPHOSPHATE 4-PHOSPHATASE"/>
    <property type="match status" value="1"/>
</dbReference>
<evidence type="ECO:0000259" key="13">
    <source>
        <dbReference type="Pfam" id="PF00899"/>
    </source>
</evidence>
<evidence type="ECO:0000256" key="12">
    <source>
        <dbReference type="SAM" id="Phobius"/>
    </source>
</evidence>
<dbReference type="GO" id="GO:0030670">
    <property type="term" value="C:phagocytic vesicle membrane"/>
    <property type="evidence" value="ECO:0007669"/>
    <property type="project" value="TreeGrafter"/>
</dbReference>
<dbReference type="EMBL" id="PZQS01000012">
    <property type="protein sequence ID" value="PVD20304.1"/>
    <property type="molecule type" value="Genomic_DNA"/>
</dbReference>
<accession>A0A2T7NGJ8</accession>
<keyword evidence="9 12" id="KW-0472">Membrane</keyword>
<feature type="transmembrane region" description="Helical" evidence="12">
    <location>
        <begin position="190"/>
        <end position="214"/>
    </location>
</feature>
<dbReference type="GO" id="GO:0046856">
    <property type="term" value="P:phosphatidylinositol dephosphorylation"/>
    <property type="evidence" value="ECO:0007669"/>
    <property type="project" value="InterPro"/>
</dbReference>
<comment type="subcellular location">
    <subcellularLocation>
        <location evidence="2">Late endosome membrane</location>
        <topology evidence="2">Multi-pass membrane protein</topology>
    </subcellularLocation>
    <subcellularLocation>
        <location evidence="3">Lysosome membrane</location>
        <topology evidence="3">Multi-pass membrane protein</topology>
    </subcellularLocation>
</comment>
<gene>
    <name evidence="14" type="ORF">C0Q70_18458</name>
</gene>
<keyword evidence="6" id="KW-0967">Endosome</keyword>
<dbReference type="SUPFAM" id="SSF69572">
    <property type="entry name" value="Activating enzymes of the ubiquitin-like proteins"/>
    <property type="match status" value="1"/>
</dbReference>
<evidence type="ECO:0000256" key="8">
    <source>
        <dbReference type="ARBA" id="ARBA00022989"/>
    </source>
</evidence>
<evidence type="ECO:0000256" key="9">
    <source>
        <dbReference type="ARBA" id="ARBA00023136"/>
    </source>
</evidence>
<name>A0A2T7NGJ8_POMCA</name>
<evidence type="ECO:0000313" key="14">
    <source>
        <dbReference type="EMBL" id="PVD20304.1"/>
    </source>
</evidence>
<dbReference type="Pfam" id="PF09788">
    <property type="entry name" value="Tmemb_55A"/>
    <property type="match status" value="1"/>
</dbReference>
<feature type="domain" description="THIF-type NAD/FAD binding fold" evidence="13">
    <location>
        <begin position="264"/>
        <end position="782"/>
    </location>
</feature>
<evidence type="ECO:0000256" key="1">
    <source>
        <dbReference type="ARBA" id="ARBA00001261"/>
    </source>
</evidence>
<keyword evidence="5 12" id="KW-0812">Transmembrane</keyword>
<keyword evidence="7" id="KW-0378">Hydrolase</keyword>
<dbReference type="EC" id="3.1.3.78" evidence="4"/>
<sequence>MADEEERTPLLAGITSSAAPPPYSPTSDSYASPSSEASVPAVEPDELPPPYTATPQGGIPMINCRVCQAMINIEGKQHLHVVKCSVCQEATPIKAPPPGKKYVRCPCNCLLVCRSTAQRIACPRPNCQRVINVGTPHLTSTVQSPNSQQVKCAYCHQMFLFSVVARALARCPHCRKVSSVGYNSVRVRGIICLVLGLALISAGIGVTGGAKILILESKIITFENKSGKWKAIQQFVDSYPTRRVASLVKMADASRSTMDKNNKYDRQLRLWGDHGQSALEAAKVCLINATATGTEILKNLVLPGIGSFTVVDGKKVQAEDVGNNFFLSADSVGKSRAQVATELLGELNEDVSGNFVDESAETLLENNPDFFGAFSLVIATNLNEKILLQLGEVLWERNIPLLVCRCYGFIGYLRLVVREHTIVESHPDNAHEDLRLDRPFPTLQRFCDSFDLQTMSKKDHSHTPWLLILYKYLQEWKEKHDGKIPSCYQEKNQLKEIIRKGVWLSEEGVPQEEENFEEAIKNVNSALVPTKVRIKITILKSFLSLLSLLPLSFQSKPFWIMCHALKDFVENEGEGCLPVRGTIPDMTSDSDRYIKLQTVYREQAAADVELVTRRVHTLLQELGRVGCQNWSFHIHLFFCRNASFLRVVRCRSLAEEYNNSTARTEELGQHLESEEGDDVLFYILLRAVDRFYEKYSRFPGVDNDNVEPDIPLLKTCLSKQLQDWGLAGTVKDDYVHEMCRYGASELHTIAAYMGGVVAQEAIKILTAQFVPINNTYIYNGFQQMSTTICL</sequence>